<reference evidence="2" key="1">
    <citation type="journal article" date="2014" name="Front. Microbiol.">
        <title>High frequency of phylogenetically diverse reductive dehalogenase-homologous genes in deep subseafloor sedimentary metagenomes.</title>
        <authorList>
            <person name="Kawai M."/>
            <person name="Futagami T."/>
            <person name="Toyoda A."/>
            <person name="Takaki Y."/>
            <person name="Nishi S."/>
            <person name="Hori S."/>
            <person name="Arai W."/>
            <person name="Tsubouchi T."/>
            <person name="Morono Y."/>
            <person name="Uchiyama I."/>
            <person name="Ito T."/>
            <person name="Fujiyama A."/>
            <person name="Inagaki F."/>
            <person name="Takami H."/>
        </authorList>
    </citation>
    <scope>NUCLEOTIDE SEQUENCE</scope>
    <source>
        <strain evidence="2">Expedition CK06-06</strain>
    </source>
</reference>
<comment type="caution">
    <text evidence="2">The sequence shown here is derived from an EMBL/GenBank/DDBJ whole genome shotgun (WGS) entry which is preliminary data.</text>
</comment>
<accession>X0TDC6</accession>
<dbReference type="EMBL" id="BARS01016858">
    <property type="protein sequence ID" value="GAF91513.1"/>
    <property type="molecule type" value="Genomic_DNA"/>
</dbReference>
<sequence length="73" mass="8086">MIEKPATNGPNDPIITKGLSDCKFPPTPREKSKPGIQNNQENVNVINTNRIILLSDWSSWSNLLIIKSILKGS</sequence>
<organism evidence="2">
    <name type="scientific">marine sediment metagenome</name>
    <dbReference type="NCBI Taxonomy" id="412755"/>
    <lineage>
        <taxon>unclassified sequences</taxon>
        <taxon>metagenomes</taxon>
        <taxon>ecological metagenomes</taxon>
    </lineage>
</organism>
<name>X0TDC6_9ZZZZ</name>
<evidence type="ECO:0000313" key="2">
    <source>
        <dbReference type="EMBL" id="GAF91513.1"/>
    </source>
</evidence>
<feature type="region of interest" description="Disordered" evidence="1">
    <location>
        <begin position="1"/>
        <end position="40"/>
    </location>
</feature>
<gene>
    <name evidence="2" type="ORF">S01H1_27652</name>
</gene>
<dbReference type="AlphaFoldDB" id="X0TDC6"/>
<evidence type="ECO:0000256" key="1">
    <source>
        <dbReference type="SAM" id="MobiDB-lite"/>
    </source>
</evidence>
<proteinExistence type="predicted"/>
<protein>
    <submittedName>
        <fullName evidence="2">Uncharacterized protein</fullName>
    </submittedName>
</protein>